<reference evidence="7 8" key="1">
    <citation type="journal article" date="2012" name="J. Bacteriol.">
        <title>Genome sequence of the human- and animal-pathogenic strain Nocardia cyriacigeorgica GUH-2.</title>
        <authorList>
            <person name="Zoropogui A."/>
            <person name="Pujic P."/>
            <person name="Normand P."/>
            <person name="Barbe V."/>
            <person name="Beaman B."/>
            <person name="Beaman L."/>
            <person name="Boiron P."/>
            <person name="Colinon C."/>
            <person name="Deredjian A."/>
            <person name="Graindorge A."/>
            <person name="Mangenot S."/>
            <person name="Nazaret S."/>
            <person name="Neto M."/>
            <person name="Petit S."/>
            <person name="Roche D."/>
            <person name="Vallenet D."/>
            <person name="Rodriguez-Nava V."/>
            <person name="Richard Y."/>
            <person name="Cournoyer B."/>
            <person name="Blaha D."/>
        </authorList>
    </citation>
    <scope>NUCLEOTIDE SEQUENCE [LARGE SCALE GENOMIC DNA]</scope>
    <source>
        <strain evidence="7 8">GUH-2</strain>
    </source>
</reference>
<dbReference type="Gene3D" id="3.40.47.10">
    <property type="match status" value="3"/>
</dbReference>
<evidence type="ECO:0000256" key="1">
    <source>
        <dbReference type="ARBA" id="ARBA00004796"/>
    </source>
</evidence>
<dbReference type="CDD" id="cd00834">
    <property type="entry name" value="KAS_I_II"/>
    <property type="match status" value="1"/>
</dbReference>
<dbReference type="InterPro" id="IPR020841">
    <property type="entry name" value="PKS_Beta-ketoAc_synthase_dom"/>
</dbReference>
<keyword evidence="4" id="KW-0275">Fatty acid biosynthesis</keyword>
<dbReference type="STRING" id="1127134.NOCYR_4123"/>
<dbReference type="HOGENOM" id="CLU_000022_69_6_11"/>
<feature type="domain" description="Ketosynthase family 3 (KS3)" evidence="6">
    <location>
        <begin position="409"/>
        <end position="764"/>
    </location>
</feature>
<comment type="pathway">
    <text evidence="1">Lipid metabolism; mycolic acid biosynthesis.</text>
</comment>
<protein>
    <submittedName>
        <fullName evidence="7">3-oxoacyl-[acyl-carrier-protein] synthase / Chain length factor</fullName>
    </submittedName>
</protein>
<dbReference type="PROSITE" id="PS00606">
    <property type="entry name" value="KS3_1"/>
    <property type="match status" value="1"/>
</dbReference>
<dbReference type="InterPro" id="IPR000794">
    <property type="entry name" value="Beta-ketoacyl_synthase"/>
</dbReference>
<dbReference type="Pfam" id="PF02801">
    <property type="entry name" value="Ketoacyl-synt_C"/>
    <property type="match status" value="2"/>
</dbReference>
<gene>
    <name evidence="7" type="ordered locus">NOCYR_4123</name>
</gene>
<dbReference type="SUPFAM" id="SSF53901">
    <property type="entry name" value="Thiolase-like"/>
    <property type="match status" value="4"/>
</dbReference>
<evidence type="ECO:0000256" key="4">
    <source>
        <dbReference type="ARBA" id="ARBA00023160"/>
    </source>
</evidence>
<dbReference type="GO" id="GO:0005829">
    <property type="term" value="C:cytosol"/>
    <property type="evidence" value="ECO:0007669"/>
    <property type="project" value="TreeGrafter"/>
</dbReference>
<dbReference type="KEGG" id="ncy:NOCYR_4123"/>
<dbReference type="SMART" id="SM00825">
    <property type="entry name" value="PKS_KS"/>
    <property type="match status" value="1"/>
</dbReference>
<evidence type="ECO:0000256" key="2">
    <source>
        <dbReference type="ARBA" id="ARBA00008467"/>
    </source>
</evidence>
<evidence type="ECO:0000313" key="8">
    <source>
        <dbReference type="Proteomes" id="UP000008190"/>
    </source>
</evidence>
<dbReference type="Proteomes" id="UP000008190">
    <property type="component" value="Chromosome"/>
</dbReference>
<dbReference type="PANTHER" id="PTHR11712:SF336">
    <property type="entry name" value="3-OXOACYL-[ACYL-CARRIER-PROTEIN] SYNTHASE, MITOCHONDRIAL"/>
    <property type="match status" value="1"/>
</dbReference>
<keyword evidence="4" id="KW-0444">Lipid biosynthesis</keyword>
<dbReference type="PANTHER" id="PTHR11712">
    <property type="entry name" value="POLYKETIDE SYNTHASE-RELATED"/>
    <property type="match status" value="1"/>
</dbReference>
<dbReference type="InterPro" id="IPR014031">
    <property type="entry name" value="Ketoacyl_synth_C"/>
</dbReference>
<dbReference type="AlphaFoldDB" id="H6R9A2"/>
<accession>H6R9A2</accession>
<dbReference type="InterPro" id="IPR016039">
    <property type="entry name" value="Thiolase-like"/>
</dbReference>
<keyword evidence="4" id="KW-0443">Lipid metabolism</keyword>
<dbReference type="InterPro" id="IPR014030">
    <property type="entry name" value="Ketoacyl_synth_N"/>
</dbReference>
<dbReference type="GO" id="GO:0006633">
    <property type="term" value="P:fatty acid biosynthetic process"/>
    <property type="evidence" value="ECO:0007669"/>
    <property type="project" value="UniProtKB-KW"/>
</dbReference>
<comment type="similarity">
    <text evidence="2 5">Belongs to the thiolase-like superfamily. Beta-ketoacyl-ACP synthases family.</text>
</comment>
<dbReference type="PROSITE" id="PS52004">
    <property type="entry name" value="KS3_2"/>
    <property type="match status" value="2"/>
</dbReference>
<feature type="domain" description="Ketosynthase family 3 (KS3)" evidence="6">
    <location>
        <begin position="1"/>
        <end position="396"/>
    </location>
</feature>
<evidence type="ECO:0000256" key="3">
    <source>
        <dbReference type="ARBA" id="ARBA00022679"/>
    </source>
</evidence>
<dbReference type="InterPro" id="IPR018201">
    <property type="entry name" value="Ketoacyl_synth_AS"/>
</dbReference>
<proteinExistence type="inferred from homology"/>
<dbReference type="UniPathway" id="UPA00915"/>
<dbReference type="eggNOG" id="COG0304">
    <property type="taxonomic scope" value="Bacteria"/>
</dbReference>
<evidence type="ECO:0000259" key="6">
    <source>
        <dbReference type="PROSITE" id="PS52004"/>
    </source>
</evidence>
<keyword evidence="3 5" id="KW-0808">Transferase</keyword>
<keyword evidence="4" id="KW-0276">Fatty acid metabolism</keyword>
<dbReference type="EMBL" id="FO082843">
    <property type="protein sequence ID" value="CCF64883.1"/>
    <property type="molecule type" value="Genomic_DNA"/>
</dbReference>
<dbReference type="GO" id="GO:0004315">
    <property type="term" value="F:3-oxoacyl-[acyl-carrier-protein] synthase activity"/>
    <property type="evidence" value="ECO:0007669"/>
    <property type="project" value="InterPro"/>
</dbReference>
<evidence type="ECO:0000256" key="5">
    <source>
        <dbReference type="RuleBase" id="RU003694"/>
    </source>
</evidence>
<dbReference type="Pfam" id="PF00109">
    <property type="entry name" value="ketoacyl-synt"/>
    <property type="match status" value="2"/>
</dbReference>
<name>H6R9A2_NOCCG</name>
<evidence type="ECO:0000313" key="7">
    <source>
        <dbReference type="EMBL" id="CCF64883.1"/>
    </source>
</evidence>
<keyword evidence="8" id="KW-1185">Reference proteome</keyword>
<organism evidence="7 8">
    <name type="scientific">Nocardia cyriacigeorgica (strain GUH-2)</name>
    <dbReference type="NCBI Taxonomy" id="1127134"/>
    <lineage>
        <taxon>Bacteria</taxon>
        <taxon>Bacillati</taxon>
        <taxon>Actinomycetota</taxon>
        <taxon>Actinomycetes</taxon>
        <taxon>Mycobacteriales</taxon>
        <taxon>Nocardiaceae</taxon>
        <taxon>Nocardia</taxon>
    </lineage>
</organism>
<sequence length="774" mass="78599">MVAGIGAVTSQGRGADRMWQGFLDGHVAIGEVESLDLTGHSTTIGGEVRPWRTETEGTQALDPAVHFALVAAAEAIDSARIRPREGEGAVPATRWGVAVGTCNGGLGTVEKAWLADRDGGDVDWQRYLMIQPQIIAEALSAEFGLQGPVLSVNTACAAGAHAIAHAVEMIRIGRADAMLVGGTDAFNATVFAGFHSLESLSPIPPAPYSKDRRGLSLGEGSGMLVLVEHSVAIAAGAPILAEVLGYGLSADGHHPTAPHPEGAGAARALTAAFTATGVTPADVSYVNGHGTGTPKNDSAESNAVRRAFGPAAEKIALTSVKSMIGHLLGAAGAVEGIATVLALRDQMAPPTAGFTGPDPKCGLDAVPNTARPLPMDVAMSNNFAFAGANATVVFGREGRPASPVPEPPIDRVVITGIGTILPGGANAGELLSAYRSGTLEGYGGTELALTAMDFDPAPFLSPKQRRRMDRLGILAVASSRMALDDGGLDPEAVDSDRIGVIVGTGLGPVESMEKFTVPVLESGVTAANPAVFPNTVYNAAAGQVSMVLGVRGPTSTLTAAHAAGATALGVAHDLLRTGAADAALCPAVDALAPYAMHAYQRMPVFADAAARGYRLAEGAVTLLLERESAARARGARILAVVAGYGNASDAAGIGRWDREGRGIERAMRAALAESGLTPADISAIWANAAGLAAVDDPELAAIARLTGGTGPRVETPKSVLGEPVGAGAHLCAALAVHDPARFDGPVLINSSSLGGTHTSLVLTPATHSTSEHHD</sequence>